<dbReference type="Gene3D" id="1.20.120.1490">
    <property type="match status" value="1"/>
</dbReference>
<evidence type="ECO:0000256" key="5">
    <source>
        <dbReference type="SAM" id="Coils"/>
    </source>
</evidence>
<keyword evidence="4" id="KW-0574">Periplasm</keyword>
<dbReference type="PANTHER" id="PTHR38102:SF1">
    <property type="entry name" value="PERIPLASMIC CHAPERONE SPY"/>
    <property type="match status" value="1"/>
</dbReference>
<comment type="caution">
    <text evidence="7">The sequence shown here is derived from an EMBL/GenBank/DDBJ whole genome shotgun (WGS) entry which is preliminary data.</text>
</comment>
<evidence type="ECO:0000256" key="3">
    <source>
        <dbReference type="ARBA" id="ARBA00022729"/>
    </source>
</evidence>
<feature type="chain" id="PRO_5016464511" description="Zinc resistance-associated protein" evidence="6">
    <location>
        <begin position="29"/>
        <end position="166"/>
    </location>
</feature>
<dbReference type="PANTHER" id="PTHR38102">
    <property type="entry name" value="PERIPLASMIC CHAPERONE SPY"/>
    <property type="match status" value="1"/>
</dbReference>
<dbReference type="Pfam" id="PF07813">
    <property type="entry name" value="LTXXQ"/>
    <property type="match status" value="1"/>
</dbReference>
<evidence type="ECO:0000256" key="6">
    <source>
        <dbReference type="SAM" id="SignalP"/>
    </source>
</evidence>
<dbReference type="CDD" id="cd09916">
    <property type="entry name" value="CpxP_like"/>
    <property type="match status" value="1"/>
</dbReference>
<evidence type="ECO:0000256" key="2">
    <source>
        <dbReference type="ARBA" id="ARBA00008441"/>
    </source>
</evidence>
<dbReference type="AlphaFoldDB" id="A0A318D5Y7"/>
<organism evidence="7 8">
    <name type="scientific">Kangiella spongicola</name>
    <dbReference type="NCBI Taxonomy" id="796379"/>
    <lineage>
        <taxon>Bacteria</taxon>
        <taxon>Pseudomonadati</taxon>
        <taxon>Pseudomonadota</taxon>
        <taxon>Gammaproteobacteria</taxon>
        <taxon>Kangiellales</taxon>
        <taxon>Kangiellaceae</taxon>
        <taxon>Kangiella</taxon>
    </lineage>
</organism>
<dbReference type="Proteomes" id="UP000247689">
    <property type="component" value="Unassembled WGS sequence"/>
</dbReference>
<dbReference type="EMBL" id="QICH01000003">
    <property type="protein sequence ID" value="PXF62584.1"/>
    <property type="molecule type" value="Genomic_DNA"/>
</dbReference>
<dbReference type="RefSeq" id="WP_110201493.1">
    <property type="nucleotide sequence ID" value="NZ_QICH01000003.1"/>
</dbReference>
<keyword evidence="8" id="KW-1185">Reference proteome</keyword>
<protein>
    <recommendedName>
        <fullName evidence="9">Zinc resistance-associated protein</fullName>
    </recommendedName>
</protein>
<keyword evidence="5" id="KW-0175">Coiled coil</keyword>
<dbReference type="PIRSF" id="PIRSF034445">
    <property type="entry name" value="CpxP_Spy"/>
    <property type="match status" value="1"/>
</dbReference>
<evidence type="ECO:0000256" key="4">
    <source>
        <dbReference type="ARBA" id="ARBA00022764"/>
    </source>
</evidence>
<evidence type="ECO:0000313" key="8">
    <source>
        <dbReference type="Proteomes" id="UP000247689"/>
    </source>
</evidence>
<dbReference type="OrthoDB" id="6227479at2"/>
<name>A0A318D5Y7_9GAMM</name>
<dbReference type="GO" id="GO:0051082">
    <property type="term" value="F:unfolded protein binding"/>
    <property type="evidence" value="ECO:0007669"/>
    <property type="project" value="TreeGrafter"/>
</dbReference>
<sequence>MNRLKTPLMYLSIVALFAGAFAMAPAEAGPNHKHHKAHAKKHHAHGEMHILKKLDLSDEQKAEVKAIMKNAKEQKAALREPLKAYKQALRDLVNSPDYSEQAVRSLHAQYQNVFADKVVIKANAANQVNAVLTPEQQAKKAEIKEKMKQRWAEKKKRIAERKSEGK</sequence>
<comment type="similarity">
    <text evidence="2">Belongs to the CpxP/Spy family.</text>
</comment>
<keyword evidence="3 6" id="KW-0732">Signal</keyword>
<dbReference type="InterPro" id="IPR012899">
    <property type="entry name" value="LTXXQ"/>
</dbReference>
<evidence type="ECO:0000256" key="1">
    <source>
        <dbReference type="ARBA" id="ARBA00004418"/>
    </source>
</evidence>
<proteinExistence type="inferred from homology"/>
<evidence type="ECO:0000313" key="7">
    <source>
        <dbReference type="EMBL" id="PXF62584.1"/>
    </source>
</evidence>
<dbReference type="InterPro" id="IPR052211">
    <property type="entry name" value="Cpx_auxiliary_protein"/>
</dbReference>
<feature type="signal peptide" evidence="6">
    <location>
        <begin position="1"/>
        <end position="28"/>
    </location>
</feature>
<reference evidence="7 8" key="1">
    <citation type="submission" date="2018-05" db="EMBL/GenBank/DDBJ databases">
        <title>Kangiella spongicola genome sequence.</title>
        <authorList>
            <person name="Maclea K.S."/>
            <person name="Goen A.E."/>
            <person name="Kelley C."/>
            <person name="Underriner A."/>
            <person name="Silverwood T."/>
            <person name="Trachtenberg A.M."/>
        </authorList>
    </citation>
    <scope>NUCLEOTIDE SEQUENCE [LARGE SCALE GENOMIC DNA]</scope>
    <source>
        <strain evidence="7 8">ATCC BAA-2076</strain>
    </source>
</reference>
<evidence type="ECO:0008006" key="9">
    <source>
        <dbReference type="Google" id="ProtNLM"/>
    </source>
</evidence>
<feature type="coiled-coil region" evidence="5">
    <location>
        <begin position="54"/>
        <end position="88"/>
    </location>
</feature>
<accession>A0A318D5Y7</accession>
<dbReference type="GO" id="GO:0030288">
    <property type="term" value="C:outer membrane-bounded periplasmic space"/>
    <property type="evidence" value="ECO:0007669"/>
    <property type="project" value="TreeGrafter"/>
</dbReference>
<gene>
    <name evidence="7" type="ORF">DL796_09620</name>
</gene>
<comment type="subcellular location">
    <subcellularLocation>
        <location evidence="1">Periplasm</location>
    </subcellularLocation>
</comment>